<protein>
    <submittedName>
        <fullName evidence="1">Uncharacterized protein</fullName>
    </submittedName>
</protein>
<name>A0A382WNC4_9ZZZZ</name>
<dbReference type="EMBL" id="UINC01161289">
    <property type="protein sequence ID" value="SVD60387.1"/>
    <property type="molecule type" value="Genomic_DNA"/>
</dbReference>
<accession>A0A382WNC4</accession>
<proteinExistence type="predicted"/>
<organism evidence="1">
    <name type="scientific">marine metagenome</name>
    <dbReference type="NCBI Taxonomy" id="408172"/>
    <lineage>
        <taxon>unclassified sequences</taxon>
        <taxon>metagenomes</taxon>
        <taxon>ecological metagenomes</taxon>
    </lineage>
</organism>
<gene>
    <name evidence="1" type="ORF">METZ01_LOCUS413241</name>
</gene>
<dbReference type="AlphaFoldDB" id="A0A382WNC4"/>
<evidence type="ECO:0000313" key="1">
    <source>
        <dbReference type="EMBL" id="SVD60387.1"/>
    </source>
</evidence>
<reference evidence="1" key="1">
    <citation type="submission" date="2018-05" db="EMBL/GenBank/DDBJ databases">
        <authorList>
            <person name="Lanie J.A."/>
            <person name="Ng W.-L."/>
            <person name="Kazmierczak K.M."/>
            <person name="Andrzejewski T.M."/>
            <person name="Davidsen T.M."/>
            <person name="Wayne K.J."/>
            <person name="Tettelin H."/>
            <person name="Glass J.I."/>
            <person name="Rusch D."/>
            <person name="Podicherti R."/>
            <person name="Tsui H.-C.T."/>
            <person name="Winkler M.E."/>
        </authorList>
    </citation>
    <scope>NUCLEOTIDE SEQUENCE</scope>
</reference>
<sequence length="34" mass="3915">MRVRGSVLDYPWFYVDVDAEFDGTLILLLGVLLQ</sequence>